<comment type="caution">
    <text evidence="2">The sequence shown here is derived from an EMBL/GenBank/DDBJ whole genome shotgun (WGS) entry which is preliminary data.</text>
</comment>
<evidence type="ECO:0000313" key="2">
    <source>
        <dbReference type="EMBL" id="MCI0129210.1"/>
    </source>
</evidence>
<dbReference type="EMBL" id="JALAZD010000004">
    <property type="protein sequence ID" value="MCI0129210.1"/>
    <property type="molecule type" value="Genomic_DNA"/>
</dbReference>
<gene>
    <name evidence="2" type="ORF">ML536_20450</name>
</gene>
<evidence type="ECO:0000256" key="1">
    <source>
        <dbReference type="SAM" id="SignalP"/>
    </source>
</evidence>
<name>A0AA41QQK8_9HYPH</name>
<dbReference type="Proteomes" id="UP001156140">
    <property type="component" value="Unassembled WGS sequence"/>
</dbReference>
<accession>A0AA41QQK8</accession>
<evidence type="ECO:0000313" key="3">
    <source>
        <dbReference type="Proteomes" id="UP001156140"/>
    </source>
</evidence>
<keyword evidence="1" id="KW-0732">Signal</keyword>
<dbReference type="RefSeq" id="WP_281737153.1">
    <property type="nucleotide sequence ID" value="NZ_JAKETQ010000004.1"/>
</dbReference>
<protein>
    <submittedName>
        <fullName evidence="2">Uncharacterized protein</fullName>
    </submittedName>
</protein>
<organism evidence="2 3">
    <name type="scientific">Paradevosia shaoguanensis</name>
    <dbReference type="NCBI Taxonomy" id="1335043"/>
    <lineage>
        <taxon>Bacteria</taxon>
        <taxon>Pseudomonadati</taxon>
        <taxon>Pseudomonadota</taxon>
        <taxon>Alphaproteobacteria</taxon>
        <taxon>Hyphomicrobiales</taxon>
        <taxon>Devosiaceae</taxon>
        <taxon>Paradevosia</taxon>
    </lineage>
</organism>
<dbReference type="AlphaFoldDB" id="A0AA41QQK8"/>
<sequence length="135" mass="14163">MRSLLFCAALLLGGAHATAAEPPCSAESKVPLTVQSWTATPGRMGTEVQVTVKNSSGHALKMNDASLWFTDALGNRVGYGGISIDPDVHLDVGGEAALSVETIGWERLTKADPADFTATICTKSLLTEEGAKLEF</sequence>
<feature type="signal peptide" evidence="1">
    <location>
        <begin position="1"/>
        <end position="19"/>
    </location>
</feature>
<feature type="chain" id="PRO_5041251536" evidence="1">
    <location>
        <begin position="20"/>
        <end position="135"/>
    </location>
</feature>
<proteinExistence type="predicted"/>
<keyword evidence="3" id="KW-1185">Reference proteome</keyword>
<reference evidence="2" key="1">
    <citation type="submission" date="2022-03" db="EMBL/GenBank/DDBJ databases">
        <title>The complete genome sequence of a Methyloterrigena soli.</title>
        <authorList>
            <person name="Zi Z."/>
        </authorList>
    </citation>
    <scope>NUCLEOTIDE SEQUENCE</scope>
    <source>
        <strain evidence="2">M48</strain>
    </source>
</reference>